<dbReference type="AlphaFoldDB" id="A0A6C2YL33"/>
<keyword evidence="2" id="KW-1185">Reference proteome</keyword>
<evidence type="ECO:0000313" key="1">
    <source>
        <dbReference type="EMBL" id="VIP01823.1"/>
    </source>
</evidence>
<proteinExistence type="predicted"/>
<dbReference type="KEGG" id="tim:GMBLW1_21370"/>
<sequence>MRHLYGGVTRIAEVVPKLNEEPGVEIDFQTSSHLFEVGISFHGKLNQLIRLCITARMRGQKVIGIHQEDNPGRFRGLTNDINARRFNSSDVVSLMQTLVANPTQYIDDTPLLDYFDGFRRVL</sequence>
<protein>
    <submittedName>
        <fullName evidence="1">Uncharacterized protein</fullName>
    </submittedName>
</protein>
<accession>A0A6C2YL33</accession>
<evidence type="ECO:0000313" key="2">
    <source>
        <dbReference type="Proteomes" id="UP000464378"/>
    </source>
</evidence>
<name>A0A6C2YL33_9BACT</name>
<dbReference type="InParanoid" id="A0A6C2YL33"/>
<dbReference type="RefSeq" id="WP_162657069.1">
    <property type="nucleotide sequence ID" value="NZ_LR593887.1"/>
</dbReference>
<dbReference type="EMBL" id="LR593887">
    <property type="protein sequence ID" value="VTR99558.1"/>
    <property type="molecule type" value="Genomic_DNA"/>
</dbReference>
<reference evidence="1" key="1">
    <citation type="submission" date="2019-04" db="EMBL/GenBank/DDBJ databases">
        <authorList>
            <consortium name="Science for Life Laboratories"/>
        </authorList>
    </citation>
    <scope>NUCLEOTIDE SEQUENCE</scope>
    <source>
        <strain evidence="1">MBLW1</strain>
    </source>
</reference>
<dbReference type="Proteomes" id="UP000464378">
    <property type="component" value="Chromosome"/>
</dbReference>
<dbReference type="EMBL" id="LR586016">
    <property type="protein sequence ID" value="VIP01823.1"/>
    <property type="molecule type" value="Genomic_DNA"/>
</dbReference>
<organism evidence="1">
    <name type="scientific">Tuwongella immobilis</name>
    <dbReference type="NCBI Taxonomy" id="692036"/>
    <lineage>
        <taxon>Bacteria</taxon>
        <taxon>Pseudomonadati</taxon>
        <taxon>Planctomycetota</taxon>
        <taxon>Planctomycetia</taxon>
        <taxon>Gemmatales</taxon>
        <taxon>Gemmataceae</taxon>
        <taxon>Tuwongella</taxon>
    </lineage>
</organism>
<gene>
    <name evidence="1" type="ORF">GMBLW1_21370</name>
</gene>